<dbReference type="PROSITE" id="PS50846">
    <property type="entry name" value="HMA_2"/>
    <property type="match status" value="2"/>
</dbReference>
<dbReference type="Gene3D" id="3.30.70.100">
    <property type="match status" value="2"/>
</dbReference>
<gene>
    <name evidence="3" type="ORF">A2401_01150</name>
</gene>
<reference evidence="3 4" key="1">
    <citation type="journal article" date="2016" name="Nat. Commun.">
        <title>Thousands of microbial genomes shed light on interconnected biogeochemical processes in an aquifer system.</title>
        <authorList>
            <person name="Anantharaman K."/>
            <person name="Brown C.T."/>
            <person name="Hug L.A."/>
            <person name="Sharon I."/>
            <person name="Castelle C.J."/>
            <person name="Probst A.J."/>
            <person name="Thomas B.C."/>
            <person name="Singh A."/>
            <person name="Wilkins M.J."/>
            <person name="Karaoz U."/>
            <person name="Brodie E.L."/>
            <person name="Williams K.H."/>
            <person name="Hubbard S.S."/>
            <person name="Banfield J.F."/>
        </authorList>
    </citation>
    <scope>NUCLEOTIDE SEQUENCE [LARGE SCALE GENOMIC DNA]</scope>
</reference>
<feature type="transmembrane region" description="Helical" evidence="1">
    <location>
        <begin position="269"/>
        <end position="289"/>
    </location>
</feature>
<feature type="domain" description="HMA" evidence="2">
    <location>
        <begin position="98"/>
        <end position="164"/>
    </location>
</feature>
<evidence type="ECO:0000313" key="3">
    <source>
        <dbReference type="EMBL" id="OGZ84638.1"/>
    </source>
</evidence>
<dbReference type="Pfam" id="PF13386">
    <property type="entry name" value="DsbD_2"/>
    <property type="match status" value="1"/>
</dbReference>
<feature type="transmembrane region" description="Helical" evidence="1">
    <location>
        <begin position="417"/>
        <end position="434"/>
    </location>
</feature>
<dbReference type="CDD" id="cd00371">
    <property type="entry name" value="HMA"/>
    <property type="match status" value="1"/>
</dbReference>
<dbReference type="SUPFAM" id="SSF55008">
    <property type="entry name" value="HMA, heavy metal-associated domain"/>
    <property type="match status" value="2"/>
</dbReference>
<comment type="caution">
    <text evidence="3">The sequence shown here is derived from an EMBL/GenBank/DDBJ whole genome shotgun (WGS) entry which is preliminary data.</text>
</comment>
<evidence type="ECO:0000313" key="4">
    <source>
        <dbReference type="Proteomes" id="UP000177751"/>
    </source>
</evidence>
<dbReference type="EMBL" id="MHPP01000014">
    <property type="protein sequence ID" value="OGZ84638.1"/>
    <property type="molecule type" value="Genomic_DNA"/>
</dbReference>
<evidence type="ECO:0000256" key="1">
    <source>
        <dbReference type="SAM" id="Phobius"/>
    </source>
</evidence>
<dbReference type="SUPFAM" id="SSF49503">
    <property type="entry name" value="Cupredoxins"/>
    <property type="match status" value="1"/>
</dbReference>
<accession>A0A1G2JEE5</accession>
<feature type="transmembrane region" description="Helical" evidence="1">
    <location>
        <begin position="379"/>
        <end position="405"/>
    </location>
</feature>
<dbReference type="PANTHER" id="PTHR42208">
    <property type="entry name" value="HEAVY METAL TRANSPORTER-RELATED"/>
    <property type="match status" value="1"/>
</dbReference>
<dbReference type="STRING" id="1802229.A2401_01150"/>
<organism evidence="3 4">
    <name type="scientific">Candidatus Staskawiczbacteria bacterium RIFOXYC1_FULL_38_18</name>
    <dbReference type="NCBI Taxonomy" id="1802229"/>
    <lineage>
        <taxon>Bacteria</taxon>
        <taxon>Candidatus Staskawicziibacteriota</taxon>
    </lineage>
</organism>
<dbReference type="GO" id="GO:0046872">
    <property type="term" value="F:metal ion binding"/>
    <property type="evidence" value="ECO:0007669"/>
    <property type="project" value="InterPro"/>
</dbReference>
<keyword evidence="1" id="KW-0472">Membrane</keyword>
<dbReference type="PANTHER" id="PTHR42208:SF1">
    <property type="entry name" value="HEAVY METAL TRANSPORTER"/>
    <property type="match status" value="1"/>
</dbReference>
<proteinExistence type="predicted"/>
<dbReference type="Pfam" id="PF00403">
    <property type="entry name" value="HMA"/>
    <property type="match status" value="1"/>
</dbReference>
<dbReference type="Gene3D" id="2.60.40.420">
    <property type="entry name" value="Cupredoxins - blue copper proteins"/>
    <property type="match status" value="1"/>
</dbReference>
<feature type="transmembrane region" description="Helical" evidence="1">
    <location>
        <begin position="224"/>
        <end position="248"/>
    </location>
</feature>
<protein>
    <recommendedName>
        <fullName evidence="2">HMA domain-containing protein</fullName>
    </recommendedName>
</protein>
<feature type="transmembrane region" description="Helical" evidence="1">
    <location>
        <begin position="185"/>
        <end position="204"/>
    </location>
</feature>
<dbReference type="InterPro" id="IPR039447">
    <property type="entry name" value="UreH-like_TM_dom"/>
</dbReference>
<dbReference type="AlphaFoldDB" id="A0A1G2JEE5"/>
<feature type="transmembrane region" description="Helical" evidence="1">
    <location>
        <begin position="301"/>
        <end position="324"/>
    </location>
</feature>
<dbReference type="InterPro" id="IPR036163">
    <property type="entry name" value="HMA_dom_sf"/>
</dbReference>
<dbReference type="InterPro" id="IPR008972">
    <property type="entry name" value="Cupredoxin"/>
</dbReference>
<dbReference type="Proteomes" id="UP000177751">
    <property type="component" value="Unassembled WGS sequence"/>
</dbReference>
<evidence type="ECO:0000259" key="2">
    <source>
        <dbReference type="PROSITE" id="PS50846"/>
    </source>
</evidence>
<feature type="transmembrane region" description="Helical" evidence="1">
    <location>
        <begin position="352"/>
        <end position="373"/>
    </location>
</feature>
<dbReference type="InterPro" id="IPR006121">
    <property type="entry name" value="HMA_dom"/>
</dbReference>
<keyword evidence="1" id="KW-0812">Transmembrane</keyword>
<feature type="domain" description="HMA" evidence="2">
    <location>
        <begin position="1"/>
        <end position="69"/>
    </location>
</feature>
<name>A0A1G2JEE5_9BACT</name>
<sequence length="608" mass="64937">MLREIKHKIENIKSLEDKITIEAEIEVLNGVDSADIDEASGNCHIKFDGEKISSGEIIKKIKELGFEVAADEVLSAEILPREESLPAQKEEWSSKNLKEHVYKVEGMHCASCEILIEKKLLMIQNIKSVDASTPKGEVVIEYSGDRPNPERLSKIFKGENYQFDDMDTGTQAKSREENESGKKSSPTLVAFNIAIFVIIAFLFLQKMGIADFLSVSSGSSFMTFVGFGLLAGLSSCAALVGGIILSMSKQWSSLYSQEQTTSQKLQPHVMFNAGRVVSYAIFGGVLGVIGSKLQISPQFTGYLVIGISLLMIALGLQMLGVRAFRKFQIAAPKFATRYIANEKNFQGKQMPFIMGALTFFLPCGFTITAQSLALLSGNAFSGALIMGAFALGTVPSLLFIGLSSVKFSSKPHLAERFAKVAGFLVLFFALYNMSNQATVLGFTGFGNILASSQAQVKSAKIDVKDLPQIIDGKQVIKMTAYGSKDVPNSFKVRVGIPVRWEITADRTAGGCNGSIISNSLFSGSIDLIPGQVSVKEFTPQKTGKFRFSCQMGMISGIIEVVNADTATGSNNSGVPVANAATQGGDDVVPSGSTGCGCGGGGGSTCGGN</sequence>
<keyword evidence="1" id="KW-1133">Transmembrane helix</keyword>